<reference evidence="1 2" key="1">
    <citation type="submission" date="2019-05" db="EMBL/GenBank/DDBJ databases">
        <title>Mikania micrantha, genome provides insights into the molecular mechanism of rapid growth.</title>
        <authorList>
            <person name="Liu B."/>
        </authorList>
    </citation>
    <scope>NUCLEOTIDE SEQUENCE [LARGE SCALE GENOMIC DNA]</scope>
    <source>
        <strain evidence="1">NLD-2019</strain>
        <tissue evidence="1">Leaf</tissue>
    </source>
</reference>
<proteinExistence type="predicted"/>
<evidence type="ECO:0000313" key="2">
    <source>
        <dbReference type="Proteomes" id="UP000326396"/>
    </source>
</evidence>
<dbReference type="Proteomes" id="UP000326396">
    <property type="component" value="Linkage Group LG19"/>
</dbReference>
<gene>
    <name evidence="1" type="ORF">E3N88_20697</name>
</gene>
<comment type="caution">
    <text evidence="1">The sequence shown here is derived from an EMBL/GenBank/DDBJ whole genome shotgun (WGS) entry which is preliminary data.</text>
</comment>
<keyword evidence="2" id="KW-1185">Reference proteome</keyword>
<dbReference type="EMBL" id="SZYD01000011">
    <property type="protein sequence ID" value="KAD4888624.1"/>
    <property type="molecule type" value="Genomic_DNA"/>
</dbReference>
<sequence length="115" mass="12163">MAAQFSIGRCRYLQQTQLTMTTTAAATRVYSEGSGSVSVSGSGSSSVSREMIKLVTSPKVSKKMKLGFMLVSGPSKRGLARGCCDTNPSGMCIDEQLKMGGTYLATCVAFEDGWV</sequence>
<name>A0A5N6NI63_9ASTR</name>
<accession>A0A5N6NI63</accession>
<evidence type="ECO:0000313" key="1">
    <source>
        <dbReference type="EMBL" id="KAD4888624.1"/>
    </source>
</evidence>
<organism evidence="1 2">
    <name type="scientific">Mikania micrantha</name>
    <name type="common">bitter vine</name>
    <dbReference type="NCBI Taxonomy" id="192012"/>
    <lineage>
        <taxon>Eukaryota</taxon>
        <taxon>Viridiplantae</taxon>
        <taxon>Streptophyta</taxon>
        <taxon>Embryophyta</taxon>
        <taxon>Tracheophyta</taxon>
        <taxon>Spermatophyta</taxon>
        <taxon>Magnoliopsida</taxon>
        <taxon>eudicotyledons</taxon>
        <taxon>Gunneridae</taxon>
        <taxon>Pentapetalae</taxon>
        <taxon>asterids</taxon>
        <taxon>campanulids</taxon>
        <taxon>Asterales</taxon>
        <taxon>Asteraceae</taxon>
        <taxon>Asteroideae</taxon>
        <taxon>Heliantheae alliance</taxon>
        <taxon>Eupatorieae</taxon>
        <taxon>Mikania</taxon>
    </lineage>
</organism>
<dbReference type="AlphaFoldDB" id="A0A5N6NI63"/>
<protein>
    <submittedName>
        <fullName evidence="1">Uncharacterized protein</fullName>
    </submittedName>
</protein>